<proteinExistence type="predicted"/>
<dbReference type="InterPro" id="IPR032710">
    <property type="entry name" value="NTF2-like_dom_sf"/>
</dbReference>
<dbReference type="SUPFAM" id="SSF54427">
    <property type="entry name" value="NTF2-like"/>
    <property type="match status" value="1"/>
</dbReference>
<evidence type="ECO:0000313" key="1">
    <source>
        <dbReference type="EMBL" id="PKV81747.1"/>
    </source>
</evidence>
<dbReference type="RefSeq" id="WP_101467413.1">
    <property type="nucleotide sequence ID" value="NZ_JBEZZV010000009.1"/>
</dbReference>
<dbReference type="AlphaFoldDB" id="A0A2N3VJF0"/>
<dbReference type="EMBL" id="PJMW01000002">
    <property type="protein sequence ID" value="PKV81747.1"/>
    <property type="molecule type" value="Genomic_DNA"/>
</dbReference>
<evidence type="ECO:0008006" key="3">
    <source>
        <dbReference type="Google" id="ProtNLM"/>
    </source>
</evidence>
<protein>
    <recommendedName>
        <fullName evidence="3">SnoaL-like protein</fullName>
    </recommendedName>
</protein>
<gene>
    <name evidence="1" type="ORF">ATK86_6218</name>
</gene>
<evidence type="ECO:0000313" key="2">
    <source>
        <dbReference type="Proteomes" id="UP000233766"/>
    </source>
</evidence>
<keyword evidence="2" id="KW-1185">Reference proteome</keyword>
<accession>A0A2N3VJF0</accession>
<dbReference type="Gene3D" id="3.10.450.50">
    <property type="match status" value="1"/>
</dbReference>
<name>A0A2N3VJF0_9NOCA</name>
<dbReference type="OrthoDB" id="4762924at2"/>
<dbReference type="Proteomes" id="UP000233766">
    <property type="component" value="Unassembled WGS sequence"/>
</dbReference>
<sequence>MSGTAKLDPVVEAFVDALNAQDTDQFYGVLTEDATMSDDGVERNLAQWTEAEIFSSNGHLVVDTVDSEDGLALTADYTNSRWGSMRTTWQFVLRDGLISRFETGQA</sequence>
<reference evidence="1 2" key="1">
    <citation type="submission" date="2017-12" db="EMBL/GenBank/DDBJ databases">
        <title>Sequencing the genomes of 1000 Actinobacteria strains.</title>
        <authorList>
            <person name="Klenk H.-P."/>
        </authorList>
    </citation>
    <scope>NUCLEOTIDE SEQUENCE [LARGE SCALE GENOMIC DNA]</scope>
    <source>
        <strain evidence="1 2">DSM 44489</strain>
    </source>
</reference>
<organism evidence="1 2">
    <name type="scientific">Nocardia fluminea</name>
    <dbReference type="NCBI Taxonomy" id="134984"/>
    <lineage>
        <taxon>Bacteria</taxon>
        <taxon>Bacillati</taxon>
        <taxon>Actinomycetota</taxon>
        <taxon>Actinomycetes</taxon>
        <taxon>Mycobacteriales</taxon>
        <taxon>Nocardiaceae</taxon>
        <taxon>Nocardia</taxon>
    </lineage>
</organism>
<comment type="caution">
    <text evidence="1">The sequence shown here is derived from an EMBL/GenBank/DDBJ whole genome shotgun (WGS) entry which is preliminary data.</text>
</comment>
<dbReference type="GeneID" id="97472251"/>